<reference evidence="2" key="1">
    <citation type="submission" date="2007-03" db="EMBL/GenBank/DDBJ databases">
        <title>Annotation of Culex pipiens quinquefasciatus.</title>
        <authorList>
            <consortium name="The Broad Institute Genome Sequencing Platform"/>
            <person name="Atkinson P.W."/>
            <person name="Hemingway J."/>
            <person name="Christensen B.M."/>
            <person name="Higgs S."/>
            <person name="Kodira C."/>
            <person name="Hannick L."/>
            <person name="Megy K."/>
            <person name="O'Leary S."/>
            <person name="Pearson M."/>
            <person name="Haas B.J."/>
            <person name="Mauceli E."/>
            <person name="Wortman J.R."/>
            <person name="Lee N.H."/>
            <person name="Guigo R."/>
            <person name="Stanke M."/>
            <person name="Alvarado L."/>
            <person name="Amedeo P."/>
            <person name="Antoine C.H."/>
            <person name="Arensburger P."/>
            <person name="Bidwell S.L."/>
            <person name="Crawford M."/>
            <person name="Camaro F."/>
            <person name="Devon K."/>
            <person name="Engels R."/>
            <person name="Hammond M."/>
            <person name="Howarth C."/>
            <person name="Koehrsen M."/>
            <person name="Lawson D."/>
            <person name="Montgomery P."/>
            <person name="Nene V."/>
            <person name="Nusbaum C."/>
            <person name="Puiu D."/>
            <person name="Romero-Severson J."/>
            <person name="Severson D.W."/>
            <person name="Shumway M."/>
            <person name="Sisk P."/>
            <person name="Stolte C."/>
            <person name="Zeng Q."/>
            <person name="Eisenstadt E."/>
            <person name="Fraser-Liggett C."/>
            <person name="Strausberg R."/>
            <person name="Galagan J."/>
            <person name="Birren B."/>
            <person name="Collins F.H."/>
        </authorList>
    </citation>
    <scope>NUCLEOTIDE SEQUENCE [LARGE SCALE GENOMIC DNA]</scope>
    <source>
        <strain evidence="2">JHB</strain>
    </source>
</reference>
<organism>
    <name type="scientific">Culex quinquefasciatus</name>
    <name type="common">Southern house mosquito</name>
    <name type="synonym">Culex pungens</name>
    <dbReference type="NCBI Taxonomy" id="7176"/>
    <lineage>
        <taxon>Eukaryota</taxon>
        <taxon>Metazoa</taxon>
        <taxon>Ecdysozoa</taxon>
        <taxon>Arthropoda</taxon>
        <taxon>Hexapoda</taxon>
        <taxon>Insecta</taxon>
        <taxon>Pterygota</taxon>
        <taxon>Neoptera</taxon>
        <taxon>Endopterygota</taxon>
        <taxon>Diptera</taxon>
        <taxon>Nematocera</taxon>
        <taxon>Culicoidea</taxon>
        <taxon>Culicidae</taxon>
        <taxon>Culicinae</taxon>
        <taxon>Culicini</taxon>
        <taxon>Culex</taxon>
        <taxon>Culex</taxon>
    </lineage>
</organism>
<evidence type="ECO:0000313" key="2">
    <source>
        <dbReference type="EMBL" id="EDS40268.1"/>
    </source>
</evidence>
<dbReference type="STRING" id="7176.B0X4B5"/>
<dbReference type="EnsemblMetazoa" id="CPIJ013935-RA">
    <property type="protein sequence ID" value="CPIJ013935-PA"/>
    <property type="gene ID" value="CPIJ013935"/>
</dbReference>
<gene>
    <name evidence="3" type="primary">6047454</name>
    <name evidence="2" type="ORF">CpipJ_CPIJ013935</name>
</gene>
<evidence type="ECO:0000313" key="3">
    <source>
        <dbReference type="EnsemblMetazoa" id="CPIJ013935-PA"/>
    </source>
</evidence>
<keyword evidence="4" id="KW-1185">Reference proteome</keyword>
<dbReference type="VEuPathDB" id="VectorBase:CQUJHB010692"/>
<dbReference type="VEuPathDB" id="VectorBase:CPIJ013935"/>
<protein>
    <submittedName>
        <fullName evidence="2 3">Uncharacterized protein</fullName>
    </submittedName>
</protein>
<evidence type="ECO:0000256" key="1">
    <source>
        <dbReference type="SAM" id="MobiDB-lite"/>
    </source>
</evidence>
<dbReference type="EMBL" id="DS232337">
    <property type="protein sequence ID" value="EDS40268.1"/>
    <property type="molecule type" value="Genomic_DNA"/>
</dbReference>
<evidence type="ECO:0000313" key="4">
    <source>
        <dbReference type="Proteomes" id="UP000002320"/>
    </source>
</evidence>
<feature type="compositionally biased region" description="Basic and acidic residues" evidence="1">
    <location>
        <begin position="307"/>
        <end position="316"/>
    </location>
</feature>
<proteinExistence type="predicted"/>
<dbReference type="Proteomes" id="UP000002320">
    <property type="component" value="Unassembled WGS sequence"/>
</dbReference>
<feature type="region of interest" description="Disordered" evidence="1">
    <location>
        <begin position="300"/>
        <end position="321"/>
    </location>
</feature>
<name>B0X4B5_CULQU</name>
<dbReference type="InParanoid" id="B0X4B5"/>
<accession>B0X4B5</accession>
<dbReference type="OrthoDB" id="1708823at2759"/>
<feature type="compositionally biased region" description="Basic and acidic residues" evidence="1">
    <location>
        <begin position="397"/>
        <end position="408"/>
    </location>
</feature>
<dbReference type="HOGENOM" id="CLU_471133_0_0_1"/>
<dbReference type="eggNOG" id="KOG2016">
    <property type="taxonomic scope" value="Eukaryota"/>
</dbReference>
<dbReference type="KEGG" id="cqu:CpipJ_CPIJ013935"/>
<dbReference type="AlphaFoldDB" id="B0X4B5"/>
<sequence length="579" mass="64988">MCFFDSYSTTGAISPMEITTSTSVPKRKRAAGGNRCYRCLQPFPPAKPTTSFPVVQQTHKGSVRAEEEHQQLCAAVKILEVLASFREIRNFPLCSDTIRTVFGLPPLKHSSPIIKPYHQRLVSQQKVKLATLFCRQEKIAKTNQEQLLEKKTFGFCDPAYSLRFFSVISVATMSPLEPKTPEVSDKSRKYEQQIRLCCEHGQTLLGNAQICKHRQYTQCCESAVSMTPVNFTTILISCSTSSQATCRHNPATHHKLGRCKTVLCAKNLEASSEPLGYSARTHNMQDNEAVVALDQSVDPAVSNRSNKTNDEYRTEPSESVPGLDDAIKLADTADTSSWANAAHPWLVVLWTFRKLSTKIMHHISLVTDHPTYIAWFKKHLKPSSVDRGPHLAWPPRDNLKRLHPDARPPVKLSTNKKIGRPPNLQGEDVVGHANYQHSQYSSFPTTQQVGHNKQFHQQQLSCTVATGQGLQNVYRSQAAHDSEIVRAHHFLKELNIPNDLLTEKNARLFCREAANIANALGTKIDNEPRSRPASNRPTRLVHYVTLRVVDKFQSYLPDECKVEVDALHIKGLTAKMVSE</sequence>
<feature type="region of interest" description="Disordered" evidence="1">
    <location>
        <begin position="392"/>
        <end position="423"/>
    </location>
</feature>
<reference evidence="3" key="2">
    <citation type="submission" date="2021-02" db="UniProtKB">
        <authorList>
            <consortium name="EnsemblMetazoa"/>
        </authorList>
    </citation>
    <scope>IDENTIFICATION</scope>
    <source>
        <strain evidence="3">JHB</strain>
    </source>
</reference>